<feature type="signal peptide" evidence="1">
    <location>
        <begin position="1"/>
        <end position="20"/>
    </location>
</feature>
<dbReference type="AlphaFoldDB" id="A0A3S4ESC0"/>
<reference evidence="2 3" key="1">
    <citation type="submission" date="2018-04" db="EMBL/GenBank/DDBJ databases">
        <authorList>
            <person name="Huttner S."/>
            <person name="Dainat J."/>
        </authorList>
    </citation>
    <scope>NUCLEOTIDE SEQUENCE [LARGE SCALE GENOMIC DNA]</scope>
</reference>
<dbReference type="EMBL" id="OUUZ01000001">
    <property type="protein sequence ID" value="SPQ17640.1"/>
    <property type="molecule type" value="Genomic_DNA"/>
</dbReference>
<keyword evidence="1" id="KW-0732">Signal</keyword>
<feature type="chain" id="PRO_5018681878" evidence="1">
    <location>
        <begin position="21"/>
        <end position="213"/>
    </location>
</feature>
<protein>
    <submittedName>
        <fullName evidence="2">A6f87c65-b008-4722-82bb-766db96edd9b</fullName>
    </submittedName>
</protein>
<dbReference type="PANTHER" id="PTHR38847">
    <property type="match status" value="1"/>
</dbReference>
<organism evidence="2 3">
    <name type="scientific">Thermothielavioides terrestris</name>
    <dbReference type="NCBI Taxonomy" id="2587410"/>
    <lineage>
        <taxon>Eukaryota</taxon>
        <taxon>Fungi</taxon>
        <taxon>Dikarya</taxon>
        <taxon>Ascomycota</taxon>
        <taxon>Pezizomycotina</taxon>
        <taxon>Sordariomycetes</taxon>
        <taxon>Sordariomycetidae</taxon>
        <taxon>Sordariales</taxon>
        <taxon>Chaetomiaceae</taxon>
        <taxon>Thermothielavioides</taxon>
    </lineage>
</organism>
<dbReference type="PANTHER" id="PTHR38847:SF1">
    <property type="entry name" value="PSEUDOURIDINE SYNTHASE RSUA_RLUA-LIKE DOMAIN-CONTAINING PROTEIN"/>
    <property type="match status" value="1"/>
</dbReference>
<dbReference type="Proteomes" id="UP000289323">
    <property type="component" value="Unassembled WGS sequence"/>
</dbReference>
<sequence length="213" mass="21849">MLCRRHLLLLVAGSVANSAAILPLTSNVSLSSLSAQGQGCPKNSVSSQISPDGSVITFGFDDFAAYYGPAFPPTEQSKTCVINVTLSYPVGYSFSVLGATYHGSALLDAGLNAIVSSSYRIATDEVGAGDVTPPVQTRATIEGSFEGIFTQAVPVGNGPALNSPCSQATAGLQIATRISIASRNSAPSGNLDGDPPLSLTYEQEQLGWTACTA</sequence>
<proteinExistence type="predicted"/>
<name>A0A3S4ESC0_9PEZI</name>
<dbReference type="Pfam" id="PF14273">
    <property type="entry name" value="DUF4360"/>
    <property type="match status" value="1"/>
</dbReference>
<gene>
    <name evidence="2" type="ORF">TT172_LOCUS59</name>
</gene>
<evidence type="ECO:0000313" key="2">
    <source>
        <dbReference type="EMBL" id="SPQ17640.1"/>
    </source>
</evidence>
<evidence type="ECO:0000256" key="1">
    <source>
        <dbReference type="SAM" id="SignalP"/>
    </source>
</evidence>
<accession>A0A3S4ESC0</accession>
<evidence type="ECO:0000313" key="3">
    <source>
        <dbReference type="Proteomes" id="UP000289323"/>
    </source>
</evidence>
<dbReference type="InterPro" id="IPR025649">
    <property type="entry name" value="DUF4360"/>
</dbReference>